<organism evidence="2">
    <name type="scientific">marine sediment metagenome</name>
    <dbReference type="NCBI Taxonomy" id="412755"/>
    <lineage>
        <taxon>unclassified sequences</taxon>
        <taxon>metagenomes</taxon>
        <taxon>ecological metagenomes</taxon>
    </lineage>
</organism>
<evidence type="ECO:0000313" key="2">
    <source>
        <dbReference type="EMBL" id="GAF91824.1"/>
    </source>
</evidence>
<reference evidence="2" key="1">
    <citation type="journal article" date="2014" name="Front. Microbiol.">
        <title>High frequency of phylogenetically diverse reductive dehalogenase-homologous genes in deep subseafloor sedimentary metagenomes.</title>
        <authorList>
            <person name="Kawai M."/>
            <person name="Futagami T."/>
            <person name="Toyoda A."/>
            <person name="Takaki Y."/>
            <person name="Nishi S."/>
            <person name="Hori S."/>
            <person name="Arai W."/>
            <person name="Tsubouchi T."/>
            <person name="Morono Y."/>
            <person name="Uchiyama I."/>
            <person name="Ito T."/>
            <person name="Fujiyama A."/>
            <person name="Inagaki F."/>
            <person name="Takami H."/>
        </authorList>
    </citation>
    <scope>NUCLEOTIDE SEQUENCE</scope>
    <source>
        <strain evidence="2">Expedition CK06-06</strain>
    </source>
</reference>
<dbReference type="Pfam" id="PF13860">
    <property type="entry name" value="FlgD_ig"/>
    <property type="match status" value="1"/>
</dbReference>
<accession>X0TF42</accession>
<feature type="non-terminal residue" evidence="2">
    <location>
        <position position="1"/>
    </location>
</feature>
<dbReference type="AlphaFoldDB" id="X0TF42"/>
<proteinExistence type="predicted"/>
<dbReference type="EMBL" id="BARS01010284">
    <property type="protein sequence ID" value="GAF91824.1"/>
    <property type="molecule type" value="Genomic_DNA"/>
</dbReference>
<sequence length="137" mass="15180">GYGYVLQEIVGGEEVGSHNIVDGVKIVISNENVSLLKITKQQALPTSFALAQNYPNPFNPSTMIKYDLPETRNVTLVIYNALGEKVRTLVSGMQDAGYYSILWDSKNDSGIKIGSGMYIYSLRAGDYYSVKKMMLLK</sequence>
<gene>
    <name evidence="2" type="ORF">S01H1_19104</name>
</gene>
<dbReference type="InterPro" id="IPR025965">
    <property type="entry name" value="FlgD/Vpr_Ig-like"/>
</dbReference>
<dbReference type="InterPro" id="IPR026444">
    <property type="entry name" value="Secre_tail"/>
</dbReference>
<comment type="caution">
    <text evidence="2">The sequence shown here is derived from an EMBL/GenBank/DDBJ whole genome shotgun (WGS) entry which is preliminary data.</text>
</comment>
<dbReference type="NCBIfam" id="TIGR04183">
    <property type="entry name" value="Por_Secre_tail"/>
    <property type="match status" value="1"/>
</dbReference>
<name>X0TF42_9ZZZZ</name>
<dbReference type="Gene3D" id="2.60.40.4070">
    <property type="match status" value="1"/>
</dbReference>
<protein>
    <recommendedName>
        <fullName evidence="1">FlgD/Vpr Ig-like domain-containing protein</fullName>
    </recommendedName>
</protein>
<feature type="domain" description="FlgD/Vpr Ig-like" evidence="1">
    <location>
        <begin position="68"/>
        <end position="124"/>
    </location>
</feature>
<evidence type="ECO:0000259" key="1">
    <source>
        <dbReference type="Pfam" id="PF13860"/>
    </source>
</evidence>